<organism evidence="2 3">
    <name type="scientific">Ephemerocybe angulata</name>
    <dbReference type="NCBI Taxonomy" id="980116"/>
    <lineage>
        <taxon>Eukaryota</taxon>
        <taxon>Fungi</taxon>
        <taxon>Dikarya</taxon>
        <taxon>Basidiomycota</taxon>
        <taxon>Agaricomycotina</taxon>
        <taxon>Agaricomycetes</taxon>
        <taxon>Agaricomycetidae</taxon>
        <taxon>Agaricales</taxon>
        <taxon>Agaricineae</taxon>
        <taxon>Psathyrellaceae</taxon>
        <taxon>Ephemerocybe</taxon>
    </lineage>
</organism>
<gene>
    <name evidence="2" type="ORF">DFP72DRAFT_1108365</name>
</gene>
<dbReference type="AlphaFoldDB" id="A0A8H6IHB1"/>
<evidence type="ECO:0000256" key="1">
    <source>
        <dbReference type="SAM" id="MobiDB-lite"/>
    </source>
</evidence>
<proteinExistence type="predicted"/>
<sequence length="309" mass="33541">MHPQRQAASSSTRSGITKKGTAVPNTVMLATKAPPSTVAAFLDASSSSSAPRSQPQPPAPPQPGTRPLSRVLLSTLRPAILEKLRLIGFCFDDVVAMMELSENGWSEHLWDDWIATSGLCDDHELRFETLEGTREGSTAVPLNLYLGSSPPTLNRPFPCPASSAIQALGSHFSAPRIAGLSGHTAFSLDVWIASVSLTLRSGSRYFISIRSSARVLLVIRAAYGTLDSHFFDIRFGFCIDLDSSFARVRVSPDFLSCSPFLMPLVNASWCRSVVTSCPLCRGTGSRLQAWVSKPYYHLQAVRELLLSQA</sequence>
<comment type="caution">
    <text evidence="2">The sequence shown here is derived from an EMBL/GenBank/DDBJ whole genome shotgun (WGS) entry which is preliminary data.</text>
</comment>
<feature type="compositionally biased region" description="Polar residues" evidence="1">
    <location>
        <begin position="1"/>
        <end position="15"/>
    </location>
</feature>
<dbReference type="Proteomes" id="UP000521943">
    <property type="component" value="Unassembled WGS sequence"/>
</dbReference>
<protein>
    <submittedName>
        <fullName evidence="2">Uncharacterized protein</fullName>
    </submittedName>
</protein>
<evidence type="ECO:0000313" key="2">
    <source>
        <dbReference type="EMBL" id="KAF6765536.1"/>
    </source>
</evidence>
<evidence type="ECO:0000313" key="3">
    <source>
        <dbReference type="Proteomes" id="UP000521943"/>
    </source>
</evidence>
<accession>A0A8H6IHB1</accession>
<feature type="compositionally biased region" description="Low complexity" evidence="1">
    <location>
        <begin position="44"/>
        <end position="53"/>
    </location>
</feature>
<dbReference type="EMBL" id="JACGCI010000002">
    <property type="protein sequence ID" value="KAF6765536.1"/>
    <property type="molecule type" value="Genomic_DNA"/>
</dbReference>
<name>A0A8H6IHB1_9AGAR</name>
<feature type="compositionally biased region" description="Pro residues" evidence="1">
    <location>
        <begin position="54"/>
        <end position="64"/>
    </location>
</feature>
<reference evidence="2 3" key="1">
    <citation type="submission" date="2020-07" db="EMBL/GenBank/DDBJ databases">
        <title>Comparative genomics of pyrophilous fungi reveals a link between fire events and developmental genes.</title>
        <authorList>
            <consortium name="DOE Joint Genome Institute"/>
            <person name="Steindorff A.S."/>
            <person name="Carver A."/>
            <person name="Calhoun S."/>
            <person name="Stillman K."/>
            <person name="Liu H."/>
            <person name="Lipzen A."/>
            <person name="Pangilinan J."/>
            <person name="Labutti K."/>
            <person name="Bruns T.D."/>
            <person name="Grigoriev I.V."/>
        </authorList>
    </citation>
    <scope>NUCLEOTIDE SEQUENCE [LARGE SCALE GENOMIC DNA]</scope>
    <source>
        <strain evidence="2 3">CBS 144469</strain>
    </source>
</reference>
<keyword evidence="3" id="KW-1185">Reference proteome</keyword>
<feature type="region of interest" description="Disordered" evidence="1">
    <location>
        <begin position="1"/>
        <end position="68"/>
    </location>
</feature>